<dbReference type="STRING" id="1630135.DAD186_19830"/>
<evidence type="ECO:0000313" key="6">
    <source>
        <dbReference type="EMBL" id="ANP28533.1"/>
    </source>
</evidence>
<protein>
    <submittedName>
        <fullName evidence="7">ABC transporter substrate-binding protein</fullName>
    </submittedName>
</protein>
<dbReference type="Gene3D" id="3.40.190.10">
    <property type="entry name" value="Periplasmic binding protein-like II"/>
    <property type="match status" value="1"/>
</dbReference>
<dbReference type="RefSeq" id="WP_065248506.1">
    <property type="nucleotide sequence ID" value="NZ_CP012117.1"/>
</dbReference>
<dbReference type="GO" id="GO:1904680">
    <property type="term" value="F:peptide transmembrane transporter activity"/>
    <property type="evidence" value="ECO:0007669"/>
    <property type="project" value="TreeGrafter"/>
</dbReference>
<sequence>MTGPARTPSRRTFLTAGASLGALALATTAAGCQSSPNPGDPDYPSIAEQFNLAVPKGHLDVTIGAPLGHDGLSPFTTRSLQNTAALWHVYEGLSIMDPTRGRTEPGLSQNLFDPAQVTFDVFLRDGAIFHDGTPVTPADVAYSFEAALDENNNYPHRELLDFFDRATPIADNVVQLRLNYPTPEINERLSLVKIIPEGTDPATLLEKPNGTGPWKITEHDAEAGTITFEAFDQYSGVCPALYETMTWHVERDESAITKALTDGSTHVALPVPAKKYRELEKSSQAKNGTLHLAAQKGKAGIYAMFNHAEGHPFAAIEARRGFMKAFDYKGCAKRVFAGHVDPVKSPVYPGTPGFTSASSVYTHAPEEARELFTRAEVGKVRLLASNETWTQGVAESVKDSLAALGLEPDLEVLPWWDVVTRMEEESDGWDAALVFLDPAFVGFNPDTLLRSLYASPFWVDSRLRLGESELVAEIRDVLDRSTRSEFVGNELQRALEKLMNHISTEIPMYPLVWMHTLSAINTSKVADLPDTRSLGFVASTATPPEEMGKKR</sequence>
<evidence type="ECO:0000313" key="7">
    <source>
        <dbReference type="EMBL" id="QEU11113.1"/>
    </source>
</evidence>
<dbReference type="Proteomes" id="UP000092596">
    <property type="component" value="Chromosome"/>
</dbReference>
<dbReference type="PIRSF" id="PIRSF002741">
    <property type="entry name" value="MppA"/>
    <property type="match status" value="1"/>
</dbReference>
<dbReference type="EMBL" id="CP044108">
    <property type="protein sequence ID" value="QEU11113.1"/>
    <property type="molecule type" value="Genomic_DNA"/>
</dbReference>
<dbReference type="Proteomes" id="UP000323865">
    <property type="component" value="Chromosome"/>
</dbReference>
<dbReference type="CDD" id="cd00995">
    <property type="entry name" value="PBP2_NikA_DppA_OppA_like"/>
    <property type="match status" value="1"/>
</dbReference>
<dbReference type="InterPro" id="IPR006311">
    <property type="entry name" value="TAT_signal"/>
</dbReference>
<dbReference type="SUPFAM" id="SSF53850">
    <property type="entry name" value="Periplasmic binding protein-like II"/>
    <property type="match status" value="1"/>
</dbReference>
<accession>A0A1B0ZKT1</accession>
<gene>
    <name evidence="6" type="ORF">DAD186_19830</name>
    <name evidence="7" type="ORF">FOB48_01530</name>
</gene>
<dbReference type="GO" id="GO:0015833">
    <property type="term" value="P:peptide transport"/>
    <property type="evidence" value="ECO:0007669"/>
    <property type="project" value="TreeGrafter"/>
</dbReference>
<comment type="similarity">
    <text evidence="1">Belongs to the bacterial solute-binding protein 5 family.</text>
</comment>
<feature type="domain" description="Solute-binding protein family 5" evidence="5">
    <location>
        <begin position="118"/>
        <end position="455"/>
    </location>
</feature>
<keyword evidence="9" id="KW-1185">Reference proteome</keyword>
<dbReference type="PATRIC" id="fig|1630135.4.peg.1981"/>
<dbReference type="InterPro" id="IPR000914">
    <property type="entry name" value="SBP_5_dom"/>
</dbReference>
<evidence type="ECO:0000256" key="4">
    <source>
        <dbReference type="SAM" id="SignalP"/>
    </source>
</evidence>
<dbReference type="KEGG" id="dva:DAD186_19830"/>
<dbReference type="InterPro" id="IPR030678">
    <property type="entry name" value="Peptide/Ni-bd"/>
</dbReference>
<dbReference type="PROSITE" id="PS51257">
    <property type="entry name" value="PROKAR_LIPOPROTEIN"/>
    <property type="match status" value="1"/>
</dbReference>
<organism evidence="6 8">
    <name type="scientific">Dermabacter vaginalis</name>
    <dbReference type="NCBI Taxonomy" id="1630135"/>
    <lineage>
        <taxon>Bacteria</taxon>
        <taxon>Bacillati</taxon>
        <taxon>Actinomycetota</taxon>
        <taxon>Actinomycetes</taxon>
        <taxon>Micrococcales</taxon>
        <taxon>Dermabacteraceae</taxon>
        <taxon>Dermabacter</taxon>
    </lineage>
</organism>
<dbReference type="PANTHER" id="PTHR30290:SF9">
    <property type="entry name" value="OLIGOPEPTIDE-BINDING PROTEIN APPA"/>
    <property type="match status" value="1"/>
</dbReference>
<dbReference type="EMBL" id="CP012117">
    <property type="protein sequence ID" value="ANP28533.1"/>
    <property type="molecule type" value="Genomic_DNA"/>
</dbReference>
<keyword evidence="2" id="KW-0813">Transport</keyword>
<reference evidence="6 8" key="1">
    <citation type="submission" date="2015-06" db="EMBL/GenBank/DDBJ databases">
        <title>Investigation of pathophysiology for high-risk pregnancy and development of treatment modality based on it.</title>
        <authorList>
            <person name="Kim B.-C."/>
            <person name="Lim S."/>
        </authorList>
    </citation>
    <scope>NUCLEOTIDE SEQUENCE [LARGE SCALE GENOMIC DNA]</scope>
    <source>
        <strain evidence="6 8">AD1-86</strain>
    </source>
</reference>
<reference evidence="7 9" key="2">
    <citation type="submission" date="2019-09" db="EMBL/GenBank/DDBJ databases">
        <title>FDA dAtabase for Regulatory Grade micrObial Sequences (FDA-ARGOS): Supporting development and validation of Infectious Disease Dx tests.</title>
        <authorList>
            <person name="Sciortino C."/>
            <person name="Tallon L."/>
            <person name="Sadzewicz L."/>
            <person name="Vavikolanu K."/>
            <person name="Mehta A."/>
            <person name="Aluvathingal J."/>
            <person name="Nadendla S."/>
            <person name="Nandy P."/>
            <person name="Geyer C."/>
            <person name="Yan Y."/>
            <person name="Sichtig H."/>
        </authorList>
    </citation>
    <scope>NUCLEOTIDE SEQUENCE [LARGE SCALE GENOMIC DNA]</scope>
    <source>
        <strain evidence="7 9">FDAARGOS_640</strain>
    </source>
</reference>
<dbReference type="AlphaFoldDB" id="A0A1B0ZKT1"/>
<name>A0A1B0ZKT1_9MICO</name>
<feature type="signal peptide" evidence="4">
    <location>
        <begin position="1"/>
        <end position="29"/>
    </location>
</feature>
<evidence type="ECO:0000313" key="9">
    <source>
        <dbReference type="Proteomes" id="UP000323865"/>
    </source>
</evidence>
<evidence type="ECO:0000256" key="3">
    <source>
        <dbReference type="ARBA" id="ARBA00022729"/>
    </source>
</evidence>
<dbReference type="PROSITE" id="PS51318">
    <property type="entry name" value="TAT"/>
    <property type="match status" value="1"/>
</dbReference>
<dbReference type="GO" id="GO:0043190">
    <property type="term" value="C:ATP-binding cassette (ABC) transporter complex"/>
    <property type="evidence" value="ECO:0007669"/>
    <property type="project" value="InterPro"/>
</dbReference>
<dbReference type="InterPro" id="IPR039424">
    <property type="entry name" value="SBP_5"/>
</dbReference>
<keyword evidence="3 4" id="KW-0732">Signal</keyword>
<feature type="chain" id="PRO_5044555721" evidence="4">
    <location>
        <begin position="30"/>
        <end position="551"/>
    </location>
</feature>
<dbReference type="PANTHER" id="PTHR30290">
    <property type="entry name" value="PERIPLASMIC BINDING COMPONENT OF ABC TRANSPORTER"/>
    <property type="match status" value="1"/>
</dbReference>
<evidence type="ECO:0000259" key="5">
    <source>
        <dbReference type="Pfam" id="PF00496"/>
    </source>
</evidence>
<evidence type="ECO:0000256" key="1">
    <source>
        <dbReference type="ARBA" id="ARBA00005695"/>
    </source>
</evidence>
<proteinExistence type="inferred from homology"/>
<dbReference type="GO" id="GO:0042597">
    <property type="term" value="C:periplasmic space"/>
    <property type="evidence" value="ECO:0007669"/>
    <property type="project" value="UniProtKB-ARBA"/>
</dbReference>
<evidence type="ECO:0000313" key="8">
    <source>
        <dbReference type="Proteomes" id="UP000092596"/>
    </source>
</evidence>
<dbReference type="Pfam" id="PF00496">
    <property type="entry name" value="SBP_bac_5"/>
    <property type="match status" value="1"/>
</dbReference>
<dbReference type="Gene3D" id="3.10.105.10">
    <property type="entry name" value="Dipeptide-binding Protein, Domain 3"/>
    <property type="match status" value="1"/>
</dbReference>
<evidence type="ECO:0000256" key="2">
    <source>
        <dbReference type="ARBA" id="ARBA00022448"/>
    </source>
</evidence>